<gene>
    <name evidence="1" type="ORF">DI626_01125</name>
</gene>
<accession>A0A2W5A295</accession>
<proteinExistence type="predicted"/>
<dbReference type="Proteomes" id="UP000249557">
    <property type="component" value="Unassembled WGS sequence"/>
</dbReference>
<dbReference type="EMBL" id="QFNK01000010">
    <property type="protein sequence ID" value="PZO88694.1"/>
    <property type="molecule type" value="Genomic_DNA"/>
</dbReference>
<organism evidence="1 2">
    <name type="scientific">Micavibrio aeruginosavorus</name>
    <dbReference type="NCBI Taxonomy" id="349221"/>
    <lineage>
        <taxon>Bacteria</taxon>
        <taxon>Pseudomonadati</taxon>
        <taxon>Bdellovibrionota</taxon>
        <taxon>Bdellovibrionia</taxon>
        <taxon>Bdellovibrionales</taxon>
        <taxon>Pseudobdellovibrionaceae</taxon>
        <taxon>Micavibrio</taxon>
    </lineage>
</organism>
<reference evidence="1 2" key="1">
    <citation type="submission" date="2017-08" db="EMBL/GenBank/DDBJ databases">
        <title>Infants hospitalized years apart are colonized by the same room-sourced microbial strains.</title>
        <authorList>
            <person name="Brooks B."/>
            <person name="Olm M.R."/>
            <person name="Firek B.A."/>
            <person name="Baker R."/>
            <person name="Thomas B.C."/>
            <person name="Morowitz M.J."/>
            <person name="Banfield J.F."/>
        </authorList>
    </citation>
    <scope>NUCLEOTIDE SEQUENCE [LARGE SCALE GENOMIC DNA]</scope>
    <source>
        <strain evidence="1">S2_018_000_R2_104</strain>
    </source>
</reference>
<dbReference type="AlphaFoldDB" id="A0A2W5A295"/>
<comment type="caution">
    <text evidence="1">The sequence shown here is derived from an EMBL/GenBank/DDBJ whole genome shotgun (WGS) entry which is preliminary data.</text>
</comment>
<evidence type="ECO:0000313" key="1">
    <source>
        <dbReference type="EMBL" id="PZO88694.1"/>
    </source>
</evidence>
<protein>
    <submittedName>
        <fullName evidence="1">Uncharacterized protein</fullName>
    </submittedName>
</protein>
<name>A0A2W5A295_9BACT</name>
<sequence length="95" mass="10545">MMYAKAGAIATAALSMASAVYRLRTQAEAVPLHRQAHGKLRSRPHVLLNAASLHRLYMVWLRVPAAHVPVRNRQHRPEAAAQRLPVLRLLLGNGE</sequence>
<evidence type="ECO:0000313" key="2">
    <source>
        <dbReference type="Proteomes" id="UP000249557"/>
    </source>
</evidence>